<accession>A0ABQ4LF59</accession>
<comment type="caution">
    <text evidence="2">The sequence shown here is derived from an EMBL/GenBank/DDBJ whole genome shotgun (WGS) entry which is preliminary data.</text>
</comment>
<dbReference type="Gene3D" id="3.30.200.20">
    <property type="entry name" value="Phosphorylase Kinase, domain 1"/>
    <property type="match status" value="1"/>
</dbReference>
<dbReference type="Proteomes" id="UP000676601">
    <property type="component" value="Unassembled WGS sequence"/>
</dbReference>
<keyword evidence="3" id="KW-1185">Reference proteome</keyword>
<evidence type="ECO:0000313" key="2">
    <source>
        <dbReference type="EMBL" id="GIO55086.1"/>
    </source>
</evidence>
<dbReference type="EMBL" id="BORU01000001">
    <property type="protein sequence ID" value="GIO55086.1"/>
    <property type="molecule type" value="Genomic_DNA"/>
</dbReference>
<reference evidence="2 3" key="1">
    <citation type="submission" date="2021-03" db="EMBL/GenBank/DDBJ databases">
        <title>Antimicrobial resistance genes in bacteria isolated from Japanese honey, and their potential for conferring macrolide and lincosamide resistance in the American foulbrood pathogen Paenibacillus larvae.</title>
        <authorList>
            <person name="Okamoto M."/>
            <person name="Kumagai M."/>
            <person name="Kanamori H."/>
            <person name="Takamatsu D."/>
        </authorList>
    </citation>
    <scope>NUCLEOTIDE SEQUENCE [LARGE SCALE GENOMIC DNA]</scope>
    <source>
        <strain evidence="2 3">J21TS7</strain>
    </source>
</reference>
<dbReference type="InterPro" id="IPR011009">
    <property type="entry name" value="Kinase-like_dom_sf"/>
</dbReference>
<protein>
    <recommendedName>
        <fullName evidence="1">Aminoglycoside phosphotransferase domain-containing protein</fullName>
    </recommendedName>
</protein>
<dbReference type="SUPFAM" id="SSF56112">
    <property type="entry name" value="Protein kinase-like (PK-like)"/>
    <property type="match status" value="1"/>
</dbReference>
<dbReference type="InterPro" id="IPR002575">
    <property type="entry name" value="Aminoglycoside_PTrfase"/>
</dbReference>
<evidence type="ECO:0000313" key="3">
    <source>
        <dbReference type="Proteomes" id="UP000676601"/>
    </source>
</evidence>
<evidence type="ECO:0000259" key="1">
    <source>
        <dbReference type="Pfam" id="PF01636"/>
    </source>
</evidence>
<feature type="domain" description="Aminoglycoside phosphotransferase" evidence="1">
    <location>
        <begin position="26"/>
        <end position="252"/>
    </location>
</feature>
<name>A0ABQ4LF59_9BACL</name>
<sequence>MNLMNKFTAILSKYYGLEQVEVLRQKGGWAALAYKVTEPESRRSYFLKVYEKDRSSTPKWTARIDQYVPITSWLEQTTGLHGKIPVPMMTTHGHYRCEDDYGIYLLYDYIDGETIGDKPLTQEQICQLAAIVAELHSCGKELPVQSENIVENFELPFALSLKNILMTKGAGLPGDVYDLLGPYVEALNRMIFNADELSAVIKQSQLPLALCHTDIHPWNVMQPQSRRQLMLIDWEGLKLAPVEADLMFVVDQSYFNEFMQIYRQFHPDFTLNGRTLTFYQIRRKLEDVWEFIEQLLFDRQSPSERTSTLQSLEKELLEIK</sequence>
<organism evidence="2 3">
    <name type="scientific">Paenibacillus cineris</name>
    <dbReference type="NCBI Taxonomy" id="237530"/>
    <lineage>
        <taxon>Bacteria</taxon>
        <taxon>Bacillati</taxon>
        <taxon>Bacillota</taxon>
        <taxon>Bacilli</taxon>
        <taxon>Bacillales</taxon>
        <taxon>Paenibacillaceae</taxon>
        <taxon>Paenibacillus</taxon>
    </lineage>
</organism>
<dbReference type="Gene3D" id="1.20.58.840">
    <property type="match status" value="1"/>
</dbReference>
<proteinExistence type="predicted"/>
<dbReference type="Gene3D" id="1.10.510.10">
    <property type="entry name" value="Transferase(Phosphotransferase) domain 1"/>
    <property type="match status" value="1"/>
</dbReference>
<dbReference type="Pfam" id="PF01636">
    <property type="entry name" value="APH"/>
    <property type="match status" value="1"/>
</dbReference>
<gene>
    <name evidence="2" type="ORF">J21TS7_34040</name>
</gene>